<dbReference type="OrthoDB" id="45365at2759"/>
<dbReference type="SMART" id="SM00875">
    <property type="entry name" value="BACK"/>
    <property type="match status" value="1"/>
</dbReference>
<dbReference type="KEGG" id="hro:HELRODRAFT_194865"/>
<dbReference type="CTD" id="20213176"/>
<dbReference type="EnsemblMetazoa" id="HelroT194865">
    <property type="protein sequence ID" value="HelroP194865"/>
    <property type="gene ID" value="HelroG194865"/>
</dbReference>
<dbReference type="Gene3D" id="1.25.40.420">
    <property type="match status" value="1"/>
</dbReference>
<evidence type="ECO:0000256" key="2">
    <source>
        <dbReference type="ARBA" id="ARBA00022737"/>
    </source>
</evidence>
<evidence type="ECO:0000259" key="3">
    <source>
        <dbReference type="SMART" id="SM00875"/>
    </source>
</evidence>
<dbReference type="InterPro" id="IPR017096">
    <property type="entry name" value="BTB-kelch_protein"/>
</dbReference>
<accession>T1FWI1</accession>
<reference evidence="4 6" key="2">
    <citation type="journal article" date="2013" name="Nature">
        <title>Insights into bilaterian evolution from three spiralian genomes.</title>
        <authorList>
            <person name="Simakov O."/>
            <person name="Marletaz F."/>
            <person name="Cho S.J."/>
            <person name="Edsinger-Gonzales E."/>
            <person name="Havlak P."/>
            <person name="Hellsten U."/>
            <person name="Kuo D.H."/>
            <person name="Larsson T."/>
            <person name="Lv J."/>
            <person name="Arendt D."/>
            <person name="Savage R."/>
            <person name="Osoegawa K."/>
            <person name="de Jong P."/>
            <person name="Grimwood J."/>
            <person name="Chapman J.A."/>
            <person name="Shapiro H."/>
            <person name="Aerts A."/>
            <person name="Otillar R.P."/>
            <person name="Terry A.Y."/>
            <person name="Boore J.L."/>
            <person name="Grigoriev I.V."/>
            <person name="Lindberg D.R."/>
            <person name="Seaver E.C."/>
            <person name="Weisblat D.A."/>
            <person name="Putnam N.H."/>
            <person name="Rokhsar D.S."/>
        </authorList>
    </citation>
    <scope>NUCLEOTIDE SEQUENCE</scope>
</reference>
<sequence length="597" mass="68236">MGQMELDSSTIVFISKCGKRFEFDRDLLLEISNFFQNLVSSGMGDANSRELKLECLTETSLQQVRKFLANFQTNKQVTDIQSTATTKRVGTDLKMLASKYESIISLEALKRVEEGLIGALFLQIDSMEDMYVELLLKQLNESTYIRILQFAKKYLLGGVINRALGYVLKNFKQLAKLPEILTLSSSDILHLVKADFVNTEREVDIFNLIIRWVSVDESRRQFAENLLNEVKYDLMTRKEKQESYMVALNELELHVCPSDKSQNRFCSVGTMLMSGDPMNNFESRERQNIYSIPVYSLTKTHEKRRRSNPLTIPIAITKRRGPHFDSSYYGACVADRRLYVAGGRNRSQSRKSFSVYDPICSKWSRLPDMHVARSEFYFGEMDGHLYAVAGSLDPENTTPTVEKFNREENRWCLLEPLPTAVFNLAGTVCSGMLFVSGGCEETLLDARQVCWYDPTRNKWCQKAPLLTARFDHVMVTLGQKIIVVGGLNELKFRNDAEIYDCQTDQWSFLMSLSLPVSIHNSIIISNHLYVFGGSSKPNLVQDISLQTYLSYESSPSQSFEVQNINISGEVILCKQNDFYDYGYDTAVYKVFILTDVF</sequence>
<dbReference type="STRING" id="6412.T1FWI1"/>
<dbReference type="InterPro" id="IPR011705">
    <property type="entry name" value="BACK"/>
</dbReference>
<name>T1FWI1_HELRO</name>
<keyword evidence="1" id="KW-0880">Kelch repeat</keyword>
<dbReference type="Gene3D" id="2.120.10.80">
    <property type="entry name" value="Kelch-type beta propeller"/>
    <property type="match status" value="1"/>
</dbReference>
<keyword evidence="2" id="KW-0677">Repeat</keyword>
<dbReference type="GeneID" id="20213176"/>
<dbReference type="InterPro" id="IPR006652">
    <property type="entry name" value="Kelch_1"/>
</dbReference>
<evidence type="ECO:0000313" key="6">
    <source>
        <dbReference type="Proteomes" id="UP000015101"/>
    </source>
</evidence>
<dbReference type="HOGENOM" id="CLU_018559_0_0_1"/>
<reference evidence="6" key="1">
    <citation type="submission" date="2012-12" db="EMBL/GenBank/DDBJ databases">
        <authorList>
            <person name="Hellsten U."/>
            <person name="Grimwood J."/>
            <person name="Chapman J.A."/>
            <person name="Shapiro H."/>
            <person name="Aerts A."/>
            <person name="Otillar R.P."/>
            <person name="Terry A.Y."/>
            <person name="Boore J.L."/>
            <person name="Simakov O."/>
            <person name="Marletaz F."/>
            <person name="Cho S.-J."/>
            <person name="Edsinger-Gonzales E."/>
            <person name="Havlak P."/>
            <person name="Kuo D.-H."/>
            <person name="Larsson T."/>
            <person name="Lv J."/>
            <person name="Arendt D."/>
            <person name="Savage R."/>
            <person name="Osoegawa K."/>
            <person name="de Jong P."/>
            <person name="Lindberg D.R."/>
            <person name="Seaver E.C."/>
            <person name="Weisblat D.A."/>
            <person name="Putnam N.H."/>
            <person name="Grigoriev I.V."/>
            <person name="Rokhsar D.S."/>
        </authorList>
    </citation>
    <scope>NUCLEOTIDE SEQUENCE</scope>
</reference>
<dbReference type="Pfam" id="PF01344">
    <property type="entry name" value="Kelch_1"/>
    <property type="match status" value="3"/>
</dbReference>
<gene>
    <name evidence="5" type="primary">20213176</name>
    <name evidence="4" type="ORF">HELRODRAFT_194865</name>
</gene>
<dbReference type="Proteomes" id="UP000015101">
    <property type="component" value="Unassembled WGS sequence"/>
</dbReference>
<proteinExistence type="predicted"/>
<protein>
    <recommendedName>
        <fullName evidence="3">BACK domain-containing protein</fullName>
    </recommendedName>
</protein>
<dbReference type="SUPFAM" id="SSF117281">
    <property type="entry name" value="Kelch motif"/>
    <property type="match status" value="1"/>
</dbReference>
<dbReference type="SMART" id="SM00612">
    <property type="entry name" value="Kelch"/>
    <property type="match status" value="4"/>
</dbReference>
<dbReference type="EMBL" id="AMQM01008721">
    <property type="status" value="NOT_ANNOTATED_CDS"/>
    <property type="molecule type" value="Genomic_DNA"/>
</dbReference>
<evidence type="ECO:0000256" key="1">
    <source>
        <dbReference type="ARBA" id="ARBA00022441"/>
    </source>
</evidence>
<keyword evidence="6" id="KW-1185">Reference proteome</keyword>
<dbReference type="PIRSF" id="PIRSF037037">
    <property type="entry name" value="Kelch-like_protein_gigaxonin"/>
    <property type="match status" value="1"/>
</dbReference>
<organism evidence="5 6">
    <name type="scientific">Helobdella robusta</name>
    <name type="common">Californian leech</name>
    <dbReference type="NCBI Taxonomy" id="6412"/>
    <lineage>
        <taxon>Eukaryota</taxon>
        <taxon>Metazoa</taxon>
        <taxon>Spiralia</taxon>
        <taxon>Lophotrochozoa</taxon>
        <taxon>Annelida</taxon>
        <taxon>Clitellata</taxon>
        <taxon>Hirudinea</taxon>
        <taxon>Rhynchobdellida</taxon>
        <taxon>Glossiphoniidae</taxon>
        <taxon>Helobdella</taxon>
    </lineage>
</organism>
<dbReference type="eggNOG" id="KOG4441">
    <property type="taxonomic scope" value="Eukaryota"/>
</dbReference>
<dbReference type="OMA" id="EVEMWIS"/>
<reference evidence="5" key="3">
    <citation type="submission" date="2015-06" db="UniProtKB">
        <authorList>
            <consortium name="EnsemblMetazoa"/>
        </authorList>
    </citation>
    <scope>IDENTIFICATION</scope>
</reference>
<dbReference type="RefSeq" id="XP_009010623.1">
    <property type="nucleotide sequence ID" value="XM_009012375.1"/>
</dbReference>
<dbReference type="AlphaFoldDB" id="T1FWI1"/>
<dbReference type="EMBL" id="KB095836">
    <property type="protein sequence ID" value="ESO11242.1"/>
    <property type="molecule type" value="Genomic_DNA"/>
</dbReference>
<evidence type="ECO:0000313" key="4">
    <source>
        <dbReference type="EMBL" id="ESO11242.1"/>
    </source>
</evidence>
<dbReference type="InterPro" id="IPR015915">
    <property type="entry name" value="Kelch-typ_b-propeller"/>
</dbReference>
<dbReference type="Pfam" id="PF07707">
    <property type="entry name" value="BACK"/>
    <property type="match status" value="1"/>
</dbReference>
<dbReference type="Gene3D" id="3.30.710.10">
    <property type="entry name" value="Potassium Channel Kv1.1, Chain A"/>
    <property type="match status" value="1"/>
</dbReference>
<feature type="domain" description="BACK" evidence="3">
    <location>
        <begin position="144"/>
        <end position="245"/>
    </location>
</feature>
<dbReference type="PANTHER" id="PTHR45632">
    <property type="entry name" value="LD33804P"/>
    <property type="match status" value="1"/>
</dbReference>
<evidence type="ECO:0000313" key="5">
    <source>
        <dbReference type="EnsemblMetazoa" id="HelroP194865"/>
    </source>
</evidence>
<dbReference type="InParanoid" id="T1FWI1"/>
<dbReference type="InterPro" id="IPR011333">
    <property type="entry name" value="SKP1/BTB/POZ_sf"/>
</dbReference>
<dbReference type="PANTHER" id="PTHR45632:SF3">
    <property type="entry name" value="KELCH-LIKE PROTEIN 32"/>
    <property type="match status" value="1"/>
</dbReference>